<sequence length="204" mass="22234">MFPVGRYTGAFHPSHGAPVKYHSLVIGRLSVQLETEAAFNVWVAGHRPPDAGRPWRRADVAEAAERRLGVAEPDALIDEFLTDGLLVEVDPADPDAVEFARAHRVWPLMLPLGNTPDDPLRHGIGLFGSEPVLRVPTLVNDVWMWSSTGGSLWDVCVAFASAGARAAVDDEREHDPRYVLAEFLGGLQELIGISAACLDEAPRR</sequence>
<dbReference type="EMBL" id="JBHLUE010000002">
    <property type="protein sequence ID" value="MFC0562871.1"/>
    <property type="molecule type" value="Genomic_DNA"/>
</dbReference>
<reference evidence="1 2" key="1">
    <citation type="submission" date="2024-09" db="EMBL/GenBank/DDBJ databases">
        <authorList>
            <person name="Sun Q."/>
            <person name="Mori K."/>
        </authorList>
    </citation>
    <scope>NUCLEOTIDE SEQUENCE [LARGE SCALE GENOMIC DNA]</scope>
    <source>
        <strain evidence="1 2">TBRC 2205</strain>
    </source>
</reference>
<proteinExistence type="predicted"/>
<name>A0ABV6NQ12_9ACTN</name>
<evidence type="ECO:0008006" key="3">
    <source>
        <dbReference type="Google" id="ProtNLM"/>
    </source>
</evidence>
<evidence type="ECO:0000313" key="2">
    <source>
        <dbReference type="Proteomes" id="UP001589894"/>
    </source>
</evidence>
<keyword evidence="2" id="KW-1185">Reference proteome</keyword>
<dbReference type="RefSeq" id="WP_377336008.1">
    <property type="nucleotide sequence ID" value="NZ_JBHLUE010000002.1"/>
</dbReference>
<organism evidence="1 2">
    <name type="scientific">Plantactinospora siamensis</name>
    <dbReference type="NCBI Taxonomy" id="555372"/>
    <lineage>
        <taxon>Bacteria</taxon>
        <taxon>Bacillati</taxon>
        <taxon>Actinomycetota</taxon>
        <taxon>Actinomycetes</taxon>
        <taxon>Micromonosporales</taxon>
        <taxon>Micromonosporaceae</taxon>
        <taxon>Plantactinospora</taxon>
    </lineage>
</organism>
<dbReference type="Proteomes" id="UP001589894">
    <property type="component" value="Unassembled WGS sequence"/>
</dbReference>
<protein>
    <recommendedName>
        <fullName evidence="3">SUKH-4 immunity protein of toxin-antitoxin system</fullName>
    </recommendedName>
</protein>
<evidence type="ECO:0000313" key="1">
    <source>
        <dbReference type="EMBL" id="MFC0562871.1"/>
    </source>
</evidence>
<accession>A0ABV6NQ12</accession>
<gene>
    <name evidence="1" type="ORF">ACFFHU_01595</name>
</gene>
<comment type="caution">
    <text evidence="1">The sequence shown here is derived from an EMBL/GenBank/DDBJ whole genome shotgun (WGS) entry which is preliminary data.</text>
</comment>